<dbReference type="InterPro" id="IPR022409">
    <property type="entry name" value="PKD/Chitinase_dom"/>
</dbReference>
<gene>
    <name evidence="2" type="ORF">S01H1_72161</name>
</gene>
<dbReference type="InterPro" id="IPR035986">
    <property type="entry name" value="PKD_dom_sf"/>
</dbReference>
<dbReference type="Pfam" id="PF18911">
    <property type="entry name" value="PKD_4"/>
    <property type="match status" value="1"/>
</dbReference>
<accession>X0X8D3</accession>
<name>X0X8D3_9ZZZZ</name>
<evidence type="ECO:0000259" key="1">
    <source>
        <dbReference type="PROSITE" id="PS50093"/>
    </source>
</evidence>
<sequence length="108" mass="11411">DNGTSSNAYVLEIEILNTGPLAAFTQQQSSVNVGQPLILIDESIDPSVNGEIVHVAWDFGDGTYQAGGPASDNVYSHAFTVSGTYTITLYVIDNDGGMARTQSTVEVL</sequence>
<feature type="domain" description="PKD" evidence="1">
    <location>
        <begin position="57"/>
        <end position="108"/>
    </location>
</feature>
<dbReference type="CDD" id="cd00146">
    <property type="entry name" value="PKD"/>
    <property type="match status" value="1"/>
</dbReference>
<protein>
    <recommendedName>
        <fullName evidence="1">PKD domain-containing protein</fullName>
    </recommendedName>
</protein>
<dbReference type="InterPro" id="IPR000601">
    <property type="entry name" value="PKD_dom"/>
</dbReference>
<comment type="caution">
    <text evidence="2">The sequence shown here is derived from an EMBL/GenBank/DDBJ whole genome shotgun (WGS) entry which is preliminary data.</text>
</comment>
<dbReference type="Gene3D" id="2.60.40.10">
    <property type="entry name" value="Immunoglobulins"/>
    <property type="match status" value="1"/>
</dbReference>
<dbReference type="PROSITE" id="PS50093">
    <property type="entry name" value="PKD"/>
    <property type="match status" value="1"/>
</dbReference>
<dbReference type="SMART" id="SM00089">
    <property type="entry name" value="PKD"/>
    <property type="match status" value="1"/>
</dbReference>
<dbReference type="InterPro" id="IPR013783">
    <property type="entry name" value="Ig-like_fold"/>
</dbReference>
<dbReference type="SUPFAM" id="SSF49299">
    <property type="entry name" value="PKD domain"/>
    <property type="match status" value="1"/>
</dbReference>
<evidence type="ECO:0000313" key="2">
    <source>
        <dbReference type="EMBL" id="GAG32923.1"/>
    </source>
</evidence>
<proteinExistence type="predicted"/>
<organism evidence="2">
    <name type="scientific">marine sediment metagenome</name>
    <dbReference type="NCBI Taxonomy" id="412755"/>
    <lineage>
        <taxon>unclassified sequences</taxon>
        <taxon>metagenomes</taxon>
        <taxon>ecological metagenomes</taxon>
    </lineage>
</organism>
<dbReference type="EMBL" id="BARS01048103">
    <property type="protein sequence ID" value="GAG32923.1"/>
    <property type="molecule type" value="Genomic_DNA"/>
</dbReference>
<feature type="non-terminal residue" evidence="2">
    <location>
        <position position="1"/>
    </location>
</feature>
<reference evidence="2" key="1">
    <citation type="journal article" date="2014" name="Front. Microbiol.">
        <title>High frequency of phylogenetically diverse reductive dehalogenase-homologous genes in deep subseafloor sedimentary metagenomes.</title>
        <authorList>
            <person name="Kawai M."/>
            <person name="Futagami T."/>
            <person name="Toyoda A."/>
            <person name="Takaki Y."/>
            <person name="Nishi S."/>
            <person name="Hori S."/>
            <person name="Arai W."/>
            <person name="Tsubouchi T."/>
            <person name="Morono Y."/>
            <person name="Uchiyama I."/>
            <person name="Ito T."/>
            <person name="Fujiyama A."/>
            <person name="Inagaki F."/>
            <person name="Takami H."/>
        </authorList>
    </citation>
    <scope>NUCLEOTIDE SEQUENCE</scope>
    <source>
        <strain evidence="2">Expedition CK06-06</strain>
    </source>
</reference>
<dbReference type="AlphaFoldDB" id="X0X8D3"/>